<protein>
    <submittedName>
        <fullName evidence="2">Integrase</fullName>
    </submittedName>
</protein>
<evidence type="ECO:0000259" key="1">
    <source>
        <dbReference type="Pfam" id="PF04471"/>
    </source>
</evidence>
<dbReference type="Proteomes" id="UP000050265">
    <property type="component" value="Unassembled WGS sequence"/>
</dbReference>
<dbReference type="PANTHER" id="PTHR30015:SF7">
    <property type="entry name" value="TYPE IV METHYL-DIRECTED RESTRICTION ENZYME ECOKMRR"/>
    <property type="match status" value="1"/>
</dbReference>
<dbReference type="PATRIC" id="fig|53707.9.peg.3079"/>
<proteinExistence type="predicted"/>
<feature type="domain" description="Restriction endonuclease type IV Mrr" evidence="1">
    <location>
        <begin position="418"/>
        <end position="527"/>
    </location>
</feature>
<dbReference type="EMBL" id="LJQP01000345">
    <property type="protein sequence ID" value="KPX61996.1"/>
    <property type="molecule type" value="Genomic_DNA"/>
</dbReference>
<evidence type="ECO:0000313" key="3">
    <source>
        <dbReference type="Proteomes" id="UP000050265"/>
    </source>
</evidence>
<dbReference type="GO" id="GO:0015666">
    <property type="term" value="F:restriction endodeoxyribonuclease activity"/>
    <property type="evidence" value="ECO:0007669"/>
    <property type="project" value="TreeGrafter"/>
</dbReference>
<dbReference type="InterPro" id="IPR011856">
    <property type="entry name" value="tRNA_endonuc-like_dom_sf"/>
</dbReference>
<reference evidence="2 3" key="1">
    <citation type="submission" date="2015-09" db="EMBL/GenBank/DDBJ databases">
        <title>Genome announcement of multiple Pseudomonas syringae strains.</title>
        <authorList>
            <person name="Thakur S."/>
            <person name="Wang P.W."/>
            <person name="Gong Y."/>
            <person name="Weir B.S."/>
            <person name="Guttman D.S."/>
        </authorList>
    </citation>
    <scope>NUCLEOTIDE SEQUENCE [LARGE SCALE GENOMIC DNA]</scope>
    <source>
        <strain evidence="2 3">ICMP3507</strain>
    </source>
</reference>
<dbReference type="Gene3D" id="3.40.1350.10">
    <property type="match status" value="1"/>
</dbReference>
<dbReference type="InterPro" id="IPR052906">
    <property type="entry name" value="Type_IV_Methyl-Rstrct_Enzyme"/>
</dbReference>
<dbReference type="InterPro" id="IPR007560">
    <property type="entry name" value="Restrct_endonuc_IV_Mrr"/>
</dbReference>
<dbReference type="InterPro" id="IPR011335">
    <property type="entry name" value="Restrct_endonuc-II-like"/>
</dbReference>
<name>A0A0P9T8F1_PSEAV</name>
<evidence type="ECO:0000313" key="2">
    <source>
        <dbReference type="EMBL" id="KPX61996.1"/>
    </source>
</evidence>
<gene>
    <name evidence="2" type="ORF">ALO35_200042</name>
</gene>
<dbReference type="Pfam" id="PF04471">
    <property type="entry name" value="Mrr_cat"/>
    <property type="match status" value="1"/>
</dbReference>
<dbReference type="GO" id="GO:0003677">
    <property type="term" value="F:DNA binding"/>
    <property type="evidence" value="ECO:0007669"/>
    <property type="project" value="InterPro"/>
</dbReference>
<organism evidence="2 3">
    <name type="scientific">Pseudomonas amygdali pv. lachrymans</name>
    <name type="common">Pseudomonas syringae pv. lachrymans</name>
    <dbReference type="NCBI Taxonomy" id="53707"/>
    <lineage>
        <taxon>Bacteria</taxon>
        <taxon>Pseudomonadati</taxon>
        <taxon>Pseudomonadota</taxon>
        <taxon>Gammaproteobacteria</taxon>
        <taxon>Pseudomonadales</taxon>
        <taxon>Pseudomonadaceae</taxon>
        <taxon>Pseudomonas</taxon>
        <taxon>Pseudomonas amygdali</taxon>
    </lineage>
</organism>
<comment type="caution">
    <text evidence="2">The sequence shown here is derived from an EMBL/GenBank/DDBJ whole genome shotgun (WGS) entry which is preliminary data.</text>
</comment>
<dbReference type="SUPFAM" id="SSF52980">
    <property type="entry name" value="Restriction endonuclease-like"/>
    <property type="match status" value="1"/>
</dbReference>
<sequence length="543" mass="62289">MEFFYVLLITLAIYYVWDFWRAHRSKQPWLLKKLNPFSQRVDVEAWTGWDDSPSEEKPRPTLREIKERHVQKREEEASLKNQRTEEIFKTYENILHESLQAQHFLDFNSLYEPVPLPDSSVPSHLVQCIAAPKIEDFRQSRWIEILSRFYPGHASRLINADEEQSYLYQHALSAWEDSEKARQSELEKFREDFERSHKEAVAHNEAITLKKSRLKQNYRDGDEFVVGAYVKKILETSPYPKSLTRKVKTTYAGSSKQLIVDFELPKLDVIPDEFDFRYVKSSDKIVGKRRKAKDIDDDYTRLISAIALKVLNEVFASDVAGVVEVCCFNGYLDTIDRSTGMKVRPCLISTRTTKEKLEAIDLERVDPRLCVRNLGSHVSRSASELQAVKPIIEFNMTDRRFVGEGDMSFLSSAQNLMDLNPYEFERLIVKLFQELGLDAKLTQSSRDGGVDCVAFDTRPIIGGKVVIQAKRYRHTVGVSAVRDLYGTMMNEGANKGILVTTSGYGPDAFNFAKDKPIELIDGGGLLHYLQEVGVSARIVMPME</sequence>
<dbReference type="AlphaFoldDB" id="A0A0P9T8F1"/>
<accession>A0A0P9T8F1</accession>
<dbReference type="PANTHER" id="PTHR30015">
    <property type="entry name" value="MRR RESTRICTION SYSTEM PROTEIN"/>
    <property type="match status" value="1"/>
</dbReference>
<dbReference type="GO" id="GO:0009307">
    <property type="term" value="P:DNA restriction-modification system"/>
    <property type="evidence" value="ECO:0007669"/>
    <property type="project" value="InterPro"/>
</dbReference>